<proteinExistence type="predicted"/>
<reference evidence="1 2" key="1">
    <citation type="submission" date="2016-10" db="EMBL/GenBank/DDBJ databases">
        <authorList>
            <person name="Varghese N."/>
            <person name="Submissions S."/>
        </authorList>
    </citation>
    <scope>NUCLEOTIDE SEQUENCE [LARGE SCALE GENOMIC DNA]</scope>
    <source>
        <strain evidence="1 2">DSM 24802</strain>
    </source>
</reference>
<gene>
    <name evidence="1" type="ORF">SAMN05444006_11855</name>
</gene>
<sequence length="64" mass="7752">MQILKTLEDSMLISDDLLRMKFLAQVARLLKHDWERAKVEARLISFPYPNEDEIRRLRSNDYMK</sequence>
<evidence type="ECO:0000313" key="1">
    <source>
        <dbReference type="EMBL" id="SDX50637.1"/>
    </source>
</evidence>
<organism evidence="1 2">
    <name type="scientific">Allgaiera indica</name>
    <dbReference type="NCBI Taxonomy" id="765699"/>
    <lineage>
        <taxon>Bacteria</taxon>
        <taxon>Pseudomonadati</taxon>
        <taxon>Pseudomonadota</taxon>
        <taxon>Alphaproteobacteria</taxon>
        <taxon>Rhodobacterales</taxon>
        <taxon>Paracoccaceae</taxon>
        <taxon>Allgaiera</taxon>
    </lineage>
</organism>
<evidence type="ECO:0000313" key="2">
    <source>
        <dbReference type="Proteomes" id="UP000199541"/>
    </source>
</evidence>
<name>A0A1H3C910_9RHOB</name>
<protein>
    <submittedName>
        <fullName evidence="1">Uncharacterized protein</fullName>
    </submittedName>
</protein>
<dbReference type="EMBL" id="FNOB01000018">
    <property type="protein sequence ID" value="SDX50637.1"/>
    <property type="molecule type" value="Genomic_DNA"/>
</dbReference>
<comment type="caution">
    <text evidence="1">The sequence shown here is derived from an EMBL/GenBank/DDBJ whole genome shotgun (WGS) entry which is preliminary data.</text>
</comment>
<dbReference type="Proteomes" id="UP000199541">
    <property type="component" value="Unassembled WGS sequence"/>
</dbReference>
<accession>A0A1H3C910</accession>
<keyword evidence="2" id="KW-1185">Reference proteome</keyword>